<evidence type="ECO:0000313" key="3">
    <source>
        <dbReference type="Proteomes" id="UP000637695"/>
    </source>
</evidence>
<reference evidence="2" key="1">
    <citation type="journal article" date="2014" name="Int. J. Syst. Evol. Microbiol.">
        <title>Complete genome sequence of Corynebacterium casei LMG S-19264T (=DSM 44701T), isolated from a smear-ripened cheese.</title>
        <authorList>
            <consortium name="US DOE Joint Genome Institute (JGI-PGF)"/>
            <person name="Walter F."/>
            <person name="Albersmeier A."/>
            <person name="Kalinowski J."/>
            <person name="Ruckert C."/>
        </authorList>
    </citation>
    <scope>NUCLEOTIDE SEQUENCE</scope>
    <source>
        <strain evidence="2">JCM 18487</strain>
    </source>
</reference>
<dbReference type="Pfam" id="PF06612">
    <property type="entry name" value="DUF1146"/>
    <property type="match status" value="1"/>
</dbReference>
<keyword evidence="1" id="KW-0472">Membrane</keyword>
<accession>A0A917NLW6</accession>
<keyword evidence="1" id="KW-0812">Transmembrane</keyword>
<name>A0A917NLW6_9BACL</name>
<feature type="transmembrane region" description="Helical" evidence="1">
    <location>
        <begin position="6"/>
        <end position="29"/>
    </location>
</feature>
<proteinExistence type="predicted"/>
<comment type="caution">
    <text evidence="2">The sequence shown here is derived from an EMBL/GenBank/DDBJ whole genome shotgun (WGS) entry which is preliminary data.</text>
</comment>
<gene>
    <name evidence="2" type="ORF">GCM10010885_20400</name>
</gene>
<keyword evidence="1" id="KW-1133">Transmembrane helix</keyword>
<protein>
    <recommendedName>
        <fullName evidence="4">DUF1146 domain-containing protein</fullName>
    </recommendedName>
</protein>
<dbReference type="RefSeq" id="WP_188882869.1">
    <property type="nucleotide sequence ID" value="NZ_BMOY01000035.1"/>
</dbReference>
<dbReference type="InterPro" id="IPR009526">
    <property type="entry name" value="DUF1146"/>
</dbReference>
<keyword evidence="3" id="KW-1185">Reference proteome</keyword>
<dbReference type="Proteomes" id="UP000637695">
    <property type="component" value="Unassembled WGS sequence"/>
</dbReference>
<organism evidence="2 3">
    <name type="scientific">Alicyclobacillus cellulosilyticus</name>
    <dbReference type="NCBI Taxonomy" id="1003997"/>
    <lineage>
        <taxon>Bacteria</taxon>
        <taxon>Bacillati</taxon>
        <taxon>Bacillota</taxon>
        <taxon>Bacilli</taxon>
        <taxon>Bacillales</taxon>
        <taxon>Alicyclobacillaceae</taxon>
        <taxon>Alicyclobacillus</taxon>
    </lineage>
</organism>
<dbReference type="AlphaFoldDB" id="A0A917NLW6"/>
<reference evidence="2" key="2">
    <citation type="submission" date="2020-09" db="EMBL/GenBank/DDBJ databases">
        <authorList>
            <person name="Sun Q."/>
            <person name="Ohkuma M."/>
        </authorList>
    </citation>
    <scope>NUCLEOTIDE SEQUENCE</scope>
    <source>
        <strain evidence="2">JCM 18487</strain>
    </source>
</reference>
<evidence type="ECO:0000256" key="1">
    <source>
        <dbReference type="SAM" id="Phobius"/>
    </source>
</evidence>
<evidence type="ECO:0008006" key="4">
    <source>
        <dbReference type="Google" id="ProtNLM"/>
    </source>
</evidence>
<feature type="transmembrane region" description="Helical" evidence="1">
    <location>
        <begin position="50"/>
        <end position="73"/>
    </location>
</feature>
<evidence type="ECO:0000313" key="2">
    <source>
        <dbReference type="EMBL" id="GGJ11054.1"/>
    </source>
</evidence>
<dbReference type="EMBL" id="BMOY01000035">
    <property type="protein sequence ID" value="GGJ11054.1"/>
    <property type="molecule type" value="Genomic_DNA"/>
</dbReference>
<sequence>MNPLYSVAAAVDGAVFIAALLAGTYAAWWALGILRWDRILADPFGPQARLLRFLLALAGGLVCGLVAILYVAAAQAFRLALP</sequence>